<sequence length="66" mass="7678">MYAKKIITEDTTEIYKRRSIPEIVSHRDQILTDLQELFDSISKVYILNGKKPPEYADSITSSFVLK</sequence>
<gene>
    <name evidence="1" type="ORF">B1J93_08900</name>
</gene>
<dbReference type="EMBL" id="MVIT01000061">
    <property type="protein sequence ID" value="OOV43080.1"/>
    <property type="molecule type" value="Genomic_DNA"/>
</dbReference>
<evidence type="ECO:0000313" key="2">
    <source>
        <dbReference type="Proteomes" id="UP000191008"/>
    </source>
</evidence>
<reference evidence="1 2" key="1">
    <citation type="submission" date="2017-02" db="EMBL/GenBank/DDBJ databases">
        <title>Comparative genomic analysis of Brazilian Leptospira kirschneri strains of different serogroups.</title>
        <authorList>
            <person name="Moreno L.Z."/>
            <person name="Miraglia F."/>
            <person name="Kremer F.S."/>
            <person name="Eslabao M.R."/>
            <person name="Lilenbaum W."/>
            <person name="Dellagostin O.A."/>
            <person name="Moreno A.M."/>
        </authorList>
    </citation>
    <scope>NUCLEOTIDE SEQUENCE [LARGE SCALE GENOMIC DNA]</scope>
    <source>
        <strain evidence="1 2">M110/06</strain>
    </source>
</reference>
<dbReference type="AlphaFoldDB" id="A0A1T1DQS6"/>
<comment type="caution">
    <text evidence="1">The sequence shown here is derived from an EMBL/GenBank/DDBJ whole genome shotgun (WGS) entry which is preliminary data.</text>
</comment>
<dbReference type="Proteomes" id="UP000191008">
    <property type="component" value="Unassembled WGS sequence"/>
</dbReference>
<accession>A0A1T1DQS6</accession>
<name>A0A1T1DQS6_9LEPT</name>
<organism evidence="1 2">
    <name type="scientific">Leptospira kirschneri serovar Pomona</name>
    <dbReference type="NCBI Taxonomy" id="561005"/>
    <lineage>
        <taxon>Bacteria</taxon>
        <taxon>Pseudomonadati</taxon>
        <taxon>Spirochaetota</taxon>
        <taxon>Spirochaetia</taxon>
        <taxon>Leptospirales</taxon>
        <taxon>Leptospiraceae</taxon>
        <taxon>Leptospira</taxon>
    </lineage>
</organism>
<proteinExistence type="predicted"/>
<protein>
    <submittedName>
        <fullName evidence="1">Uncharacterized protein</fullName>
    </submittedName>
</protein>
<evidence type="ECO:0000313" key="1">
    <source>
        <dbReference type="EMBL" id="OOV43080.1"/>
    </source>
</evidence>